<protein>
    <submittedName>
        <fullName evidence="1">Uncharacterized protein</fullName>
    </submittedName>
</protein>
<dbReference type="STRING" id="671072.PL921460010"/>
<organism evidence="1 2">
    <name type="scientific">Planktothrix tepida PCC 9214</name>
    <dbReference type="NCBI Taxonomy" id="671072"/>
    <lineage>
        <taxon>Bacteria</taxon>
        <taxon>Bacillati</taxon>
        <taxon>Cyanobacteriota</taxon>
        <taxon>Cyanophyceae</taxon>
        <taxon>Oscillatoriophycideae</taxon>
        <taxon>Oscillatoriales</taxon>
        <taxon>Microcoleaceae</taxon>
        <taxon>Planktothrix</taxon>
    </lineage>
</organism>
<evidence type="ECO:0000313" key="2">
    <source>
        <dbReference type="Proteomes" id="UP000184315"/>
    </source>
</evidence>
<proteinExistence type="predicted"/>
<evidence type="ECO:0000313" key="1">
    <source>
        <dbReference type="EMBL" id="CUR33901.1"/>
    </source>
</evidence>
<dbReference type="Proteomes" id="UP000184315">
    <property type="component" value="Unassembled WGS sequence"/>
</dbReference>
<dbReference type="AlphaFoldDB" id="A0A1J1LMV8"/>
<dbReference type="OrthoDB" id="489604at2"/>
<keyword evidence="2" id="KW-1185">Reference proteome</keyword>
<sequence>MELKDYRCTRNALYQHNCLGQNDISARQGYYIKAHGIEEAWEKMAIRFPEETELGFTVQEWEPFDVKIVEIKRDKYGNIIQ</sequence>
<gene>
    <name evidence="1" type="ORF">PL921460010</name>
</gene>
<dbReference type="RefSeq" id="WP_083579839.1">
    <property type="nucleotide sequence ID" value="NZ_LN889762.1"/>
</dbReference>
<accession>A0A1J1LMV8</accession>
<dbReference type="EMBL" id="CZDF01000166">
    <property type="protein sequence ID" value="CUR33901.1"/>
    <property type="molecule type" value="Genomic_DNA"/>
</dbReference>
<name>A0A1J1LMV8_9CYAN</name>
<reference evidence="2" key="1">
    <citation type="submission" date="2015-10" db="EMBL/GenBank/DDBJ databases">
        <authorList>
            <person name="Regsiter A."/>
            <person name="william w."/>
        </authorList>
    </citation>
    <scope>NUCLEOTIDE SEQUENCE [LARGE SCALE GENOMIC DNA]</scope>
</reference>